<organism evidence="1">
    <name type="scientific">Sesamum radiatum</name>
    <name type="common">Black benniseed</name>
    <dbReference type="NCBI Taxonomy" id="300843"/>
    <lineage>
        <taxon>Eukaryota</taxon>
        <taxon>Viridiplantae</taxon>
        <taxon>Streptophyta</taxon>
        <taxon>Embryophyta</taxon>
        <taxon>Tracheophyta</taxon>
        <taxon>Spermatophyta</taxon>
        <taxon>Magnoliopsida</taxon>
        <taxon>eudicotyledons</taxon>
        <taxon>Gunneridae</taxon>
        <taxon>Pentapetalae</taxon>
        <taxon>asterids</taxon>
        <taxon>lamiids</taxon>
        <taxon>Lamiales</taxon>
        <taxon>Pedaliaceae</taxon>
        <taxon>Sesamum</taxon>
    </lineage>
</organism>
<reference evidence="1" key="1">
    <citation type="submission" date="2020-06" db="EMBL/GenBank/DDBJ databases">
        <authorList>
            <person name="Li T."/>
            <person name="Hu X."/>
            <person name="Zhang T."/>
            <person name="Song X."/>
            <person name="Zhang H."/>
            <person name="Dai N."/>
            <person name="Sheng W."/>
            <person name="Hou X."/>
            <person name="Wei L."/>
        </authorList>
    </citation>
    <scope>NUCLEOTIDE SEQUENCE</scope>
    <source>
        <strain evidence="1">G02</strain>
        <tissue evidence="1">Leaf</tissue>
    </source>
</reference>
<evidence type="ECO:0000313" key="1">
    <source>
        <dbReference type="EMBL" id="KAL0419184.1"/>
    </source>
</evidence>
<reference evidence="1" key="2">
    <citation type="journal article" date="2024" name="Plant">
        <title>Genomic evolution and insights into agronomic trait innovations of Sesamum species.</title>
        <authorList>
            <person name="Miao H."/>
            <person name="Wang L."/>
            <person name="Qu L."/>
            <person name="Liu H."/>
            <person name="Sun Y."/>
            <person name="Le M."/>
            <person name="Wang Q."/>
            <person name="Wei S."/>
            <person name="Zheng Y."/>
            <person name="Lin W."/>
            <person name="Duan Y."/>
            <person name="Cao H."/>
            <person name="Xiong S."/>
            <person name="Wang X."/>
            <person name="Wei L."/>
            <person name="Li C."/>
            <person name="Ma Q."/>
            <person name="Ju M."/>
            <person name="Zhao R."/>
            <person name="Li G."/>
            <person name="Mu C."/>
            <person name="Tian Q."/>
            <person name="Mei H."/>
            <person name="Zhang T."/>
            <person name="Gao T."/>
            <person name="Zhang H."/>
        </authorList>
    </citation>
    <scope>NUCLEOTIDE SEQUENCE</scope>
    <source>
        <strain evidence="1">G02</strain>
    </source>
</reference>
<dbReference type="AlphaFoldDB" id="A0AAW2UPC8"/>
<accession>A0AAW2UPC8</accession>
<proteinExistence type="predicted"/>
<protein>
    <submittedName>
        <fullName evidence="1">Uncharacterized protein</fullName>
    </submittedName>
</protein>
<name>A0AAW2UPC8_SESRA</name>
<gene>
    <name evidence="1" type="ORF">Sradi_1331900</name>
</gene>
<dbReference type="EMBL" id="JACGWJ010000005">
    <property type="protein sequence ID" value="KAL0419184.1"/>
    <property type="molecule type" value="Genomic_DNA"/>
</dbReference>
<comment type="caution">
    <text evidence="1">The sequence shown here is derived from an EMBL/GenBank/DDBJ whole genome shotgun (WGS) entry which is preliminary data.</text>
</comment>
<sequence length="74" mass="8061">MDTPRIIVSPDVPPRELSSNFLETIQQMIISAIREQLVVLVPPRVITSFEVAALELADPALPIPRSNIAEGPST</sequence>